<accession>A0A5C1QGY1</accession>
<evidence type="ECO:0000259" key="1">
    <source>
        <dbReference type="Pfam" id="PF13817"/>
    </source>
</evidence>
<sequence>MLFIFADSTRLYNIADDSAPLGLPLNIQFLRLCAIAHNRRNFLFSESPEGAKSLCFFYSLIETAKLNGLNPYAYLKWLFENVVLLSEGESMEHLTPWNCDSVEVNKIMH</sequence>
<dbReference type="AlphaFoldDB" id="A0A5C1QGY1"/>
<dbReference type="Pfam" id="PF13817">
    <property type="entry name" value="DDE_Tnp_IS66_C"/>
    <property type="match status" value="1"/>
</dbReference>
<dbReference type="EMBL" id="CP035807">
    <property type="protein sequence ID" value="QEN06339.1"/>
    <property type="molecule type" value="Genomic_DNA"/>
</dbReference>
<name>A0A5C1QGY1_9SPIO</name>
<organism evidence="2 3">
    <name type="scientific">Thiospirochaeta perfilievii</name>
    <dbReference type="NCBI Taxonomy" id="252967"/>
    <lineage>
        <taxon>Bacteria</taxon>
        <taxon>Pseudomonadati</taxon>
        <taxon>Spirochaetota</taxon>
        <taxon>Spirochaetia</taxon>
        <taxon>Spirochaetales</taxon>
        <taxon>Spirochaetaceae</taxon>
        <taxon>Thiospirochaeta</taxon>
    </lineage>
</organism>
<feature type="domain" description="Transposase IS66 C-terminal" evidence="1">
    <location>
        <begin position="59"/>
        <end position="97"/>
    </location>
</feature>
<proteinExistence type="predicted"/>
<reference evidence="2 3" key="1">
    <citation type="submission" date="2019-02" db="EMBL/GenBank/DDBJ databases">
        <authorList>
            <person name="Fomenkov A."/>
            <person name="Dubinina G."/>
            <person name="Grabovich M."/>
            <person name="Vincze T."/>
            <person name="Roberts R.J."/>
        </authorList>
    </citation>
    <scope>NUCLEOTIDE SEQUENCE [LARGE SCALE GENOMIC DNA]</scope>
    <source>
        <strain evidence="2 3">P</strain>
    </source>
</reference>
<dbReference type="KEGG" id="sper:EW093_03065"/>
<evidence type="ECO:0000313" key="3">
    <source>
        <dbReference type="Proteomes" id="UP000323824"/>
    </source>
</evidence>
<evidence type="ECO:0000313" key="2">
    <source>
        <dbReference type="EMBL" id="QEN06339.1"/>
    </source>
</evidence>
<dbReference type="OrthoDB" id="371042at2"/>
<gene>
    <name evidence="2" type="ORF">EW093_03065</name>
</gene>
<protein>
    <submittedName>
        <fullName evidence="2">Transposase domain-containing protein</fullName>
    </submittedName>
</protein>
<dbReference type="Proteomes" id="UP000323824">
    <property type="component" value="Chromosome"/>
</dbReference>
<dbReference type="InterPro" id="IPR039552">
    <property type="entry name" value="IS66_C"/>
</dbReference>
<keyword evidence="3" id="KW-1185">Reference proteome</keyword>
<reference evidence="2 3" key="2">
    <citation type="submission" date="2019-09" db="EMBL/GenBank/DDBJ databases">
        <title>Complete Genome Sequence and Methylome Analysis of free living Spirochaetas.</title>
        <authorList>
            <person name="Leshcheva N."/>
            <person name="Mikheeva N."/>
        </authorList>
    </citation>
    <scope>NUCLEOTIDE SEQUENCE [LARGE SCALE GENOMIC DNA]</scope>
    <source>
        <strain evidence="2 3">P</strain>
    </source>
</reference>